<dbReference type="WBParaSite" id="ACRNAN_scaffold9876.g23226.t1">
    <property type="protein sequence ID" value="ACRNAN_scaffold9876.g23226.t1"/>
    <property type="gene ID" value="ACRNAN_scaffold9876.g23226"/>
</dbReference>
<evidence type="ECO:0000256" key="1">
    <source>
        <dbReference type="SAM" id="MobiDB-lite"/>
    </source>
</evidence>
<accession>A0A914EQY2</accession>
<keyword evidence="2" id="KW-1185">Reference proteome</keyword>
<feature type="compositionally biased region" description="Polar residues" evidence="1">
    <location>
        <begin position="69"/>
        <end position="79"/>
    </location>
</feature>
<feature type="region of interest" description="Disordered" evidence="1">
    <location>
        <begin position="67"/>
        <end position="115"/>
    </location>
</feature>
<dbReference type="Proteomes" id="UP000887540">
    <property type="component" value="Unplaced"/>
</dbReference>
<protein>
    <submittedName>
        <fullName evidence="3">Uncharacterized protein</fullName>
    </submittedName>
</protein>
<sequence>MELLMHAYARKCRLPSRNLLFYVDDSIIIQPEHTPSSLNLRPSNVINVYETVYDLFEDEAAPPVPPAVQNFNHITSSNHAPAPSAASAPELKAKIPAPEPEPEPEPSQTSNATKASFIVRDIYDRHFVAKVPLAK</sequence>
<evidence type="ECO:0000313" key="3">
    <source>
        <dbReference type="WBParaSite" id="ACRNAN_scaffold9876.g23226.t1"/>
    </source>
</evidence>
<evidence type="ECO:0000313" key="2">
    <source>
        <dbReference type="Proteomes" id="UP000887540"/>
    </source>
</evidence>
<dbReference type="Gene3D" id="3.10.20.90">
    <property type="entry name" value="Phosphatidylinositol 3-kinase Catalytic Subunit, Chain A, domain 1"/>
    <property type="match status" value="1"/>
</dbReference>
<proteinExistence type="predicted"/>
<organism evidence="2 3">
    <name type="scientific">Acrobeloides nanus</name>
    <dbReference type="NCBI Taxonomy" id="290746"/>
    <lineage>
        <taxon>Eukaryota</taxon>
        <taxon>Metazoa</taxon>
        <taxon>Ecdysozoa</taxon>
        <taxon>Nematoda</taxon>
        <taxon>Chromadorea</taxon>
        <taxon>Rhabditida</taxon>
        <taxon>Tylenchina</taxon>
        <taxon>Cephalobomorpha</taxon>
        <taxon>Cephaloboidea</taxon>
        <taxon>Cephalobidae</taxon>
        <taxon>Acrobeloides</taxon>
    </lineage>
</organism>
<feature type="compositionally biased region" description="Low complexity" evidence="1">
    <location>
        <begin position="80"/>
        <end position="96"/>
    </location>
</feature>
<dbReference type="AlphaFoldDB" id="A0A914EQY2"/>
<reference evidence="3" key="1">
    <citation type="submission" date="2022-11" db="UniProtKB">
        <authorList>
            <consortium name="WormBaseParasite"/>
        </authorList>
    </citation>
    <scope>IDENTIFICATION</scope>
</reference>
<name>A0A914EQY2_9BILA</name>